<protein>
    <recommendedName>
        <fullName evidence="11">Seipin</fullName>
    </recommendedName>
</protein>
<evidence type="ECO:0000313" key="9">
    <source>
        <dbReference type="EMBL" id="EFN54789.1"/>
    </source>
</evidence>
<dbReference type="PANTHER" id="PTHR21212:SF0">
    <property type="entry name" value="SEIPIN"/>
    <property type="match status" value="1"/>
</dbReference>
<evidence type="ECO:0000256" key="7">
    <source>
        <dbReference type="SAM" id="MobiDB-lite"/>
    </source>
</evidence>
<evidence type="ECO:0000256" key="4">
    <source>
        <dbReference type="ARBA" id="ARBA00022989"/>
    </source>
</evidence>
<evidence type="ECO:0000313" key="10">
    <source>
        <dbReference type="Proteomes" id="UP000008141"/>
    </source>
</evidence>
<evidence type="ECO:0000256" key="5">
    <source>
        <dbReference type="ARBA" id="ARBA00023098"/>
    </source>
</evidence>
<feature type="compositionally biased region" description="Low complexity" evidence="7">
    <location>
        <begin position="367"/>
        <end position="384"/>
    </location>
</feature>
<dbReference type="GO" id="GO:0140042">
    <property type="term" value="P:lipid droplet formation"/>
    <property type="evidence" value="ECO:0007669"/>
    <property type="project" value="UniProtKB-ARBA"/>
</dbReference>
<dbReference type="GeneID" id="17354448"/>
<proteinExistence type="predicted"/>
<feature type="transmembrane region" description="Helical" evidence="8">
    <location>
        <begin position="245"/>
        <end position="278"/>
    </location>
</feature>
<feature type="compositionally biased region" description="Low complexity" evidence="7">
    <location>
        <begin position="336"/>
        <end position="360"/>
    </location>
</feature>
<feature type="region of interest" description="Disordered" evidence="7">
    <location>
        <begin position="298"/>
        <end position="392"/>
    </location>
</feature>
<feature type="compositionally biased region" description="Low complexity" evidence="7">
    <location>
        <begin position="298"/>
        <end position="313"/>
    </location>
</feature>
<evidence type="ECO:0000256" key="3">
    <source>
        <dbReference type="ARBA" id="ARBA00022824"/>
    </source>
</evidence>
<keyword evidence="3" id="KW-0256">Endoplasmic reticulum</keyword>
<dbReference type="PANTHER" id="PTHR21212">
    <property type="entry name" value="BERNARDINELLI-SEIP CONGENITAL LIPODYSTROPHY 2 HOMOLOG BSCL2 PROTEIN"/>
    <property type="match status" value="1"/>
</dbReference>
<organism evidence="10">
    <name type="scientific">Chlorella variabilis</name>
    <name type="common">Green alga</name>
    <dbReference type="NCBI Taxonomy" id="554065"/>
    <lineage>
        <taxon>Eukaryota</taxon>
        <taxon>Viridiplantae</taxon>
        <taxon>Chlorophyta</taxon>
        <taxon>core chlorophytes</taxon>
        <taxon>Trebouxiophyceae</taxon>
        <taxon>Chlorellales</taxon>
        <taxon>Chlorellaceae</taxon>
        <taxon>Chlorella clade</taxon>
        <taxon>Chlorella</taxon>
    </lineage>
</organism>
<evidence type="ECO:0008006" key="11">
    <source>
        <dbReference type="Google" id="ProtNLM"/>
    </source>
</evidence>
<evidence type="ECO:0000256" key="1">
    <source>
        <dbReference type="ARBA" id="ARBA00004477"/>
    </source>
</evidence>
<keyword evidence="4 8" id="KW-1133">Transmembrane helix</keyword>
<feature type="transmembrane region" description="Helical" evidence="8">
    <location>
        <begin position="38"/>
        <end position="65"/>
    </location>
</feature>
<dbReference type="KEGG" id="cvr:CHLNCDRAFT_134746"/>
<reference evidence="9 10" key="1">
    <citation type="journal article" date="2010" name="Plant Cell">
        <title>The Chlorella variabilis NC64A genome reveals adaptation to photosymbiosis, coevolution with viruses, and cryptic sex.</title>
        <authorList>
            <person name="Blanc G."/>
            <person name="Duncan G."/>
            <person name="Agarkova I."/>
            <person name="Borodovsky M."/>
            <person name="Gurnon J."/>
            <person name="Kuo A."/>
            <person name="Lindquist E."/>
            <person name="Lucas S."/>
            <person name="Pangilinan J."/>
            <person name="Polle J."/>
            <person name="Salamov A."/>
            <person name="Terry A."/>
            <person name="Yamada T."/>
            <person name="Dunigan D.D."/>
            <person name="Grigoriev I.V."/>
            <person name="Claverie J.M."/>
            <person name="Van Etten J.L."/>
        </authorList>
    </citation>
    <scope>NUCLEOTIDE SEQUENCE [LARGE SCALE GENOMIC DNA]</scope>
    <source>
        <strain evidence="9 10">NC64A</strain>
    </source>
</reference>
<sequence>MSSDGTVAPPSSSTSTHLLGSVWPAIQQWLAFFRGLTLAAGSAASCAVAAAGLALLLFLAVTLSFTPASDTFSRRLDMDFAAADLVAEAVFLPQPCPSCDGGATLRAIPRRFLAPQQGVDVWVELEVPQDTGQGVAQVVAQLTSLDGRPAAKASRALMLQSSSWRLRSLALAPLRWVGLGGDVRMVRLPLFTNYREKREVPFMVARLAIKTRNPAWAAEVVSATLKVQLRLGLIRRLLYTLRPSPLALLLLGGSALAAFLGGGAAALVFLGLLVYAGFGGGGEAAAVRDELSSNMSADVEVSSASDVSEASSSMLRELEDHGEPPSPRQHPGMPTSAAAGAQAALGPPSAAGTSATVAGAPRRKAGPADSAMGSDAGAAAGRSGLLRRRGRP</sequence>
<dbReference type="InterPro" id="IPR009617">
    <property type="entry name" value="Seipin"/>
</dbReference>
<gene>
    <name evidence="9" type="ORF">CHLNCDRAFT_134746</name>
</gene>
<keyword evidence="10" id="KW-1185">Reference proteome</keyword>
<dbReference type="InParanoid" id="E1ZGP0"/>
<evidence type="ECO:0000256" key="6">
    <source>
        <dbReference type="ARBA" id="ARBA00023136"/>
    </source>
</evidence>
<dbReference type="AlphaFoldDB" id="E1ZGP0"/>
<evidence type="ECO:0000256" key="8">
    <source>
        <dbReference type="SAM" id="Phobius"/>
    </source>
</evidence>
<keyword evidence="6 8" id="KW-0472">Membrane</keyword>
<dbReference type="CDD" id="cd23995">
    <property type="entry name" value="Seipin_BSCL2_like"/>
    <property type="match status" value="1"/>
</dbReference>
<name>E1ZGP0_CHLVA</name>
<dbReference type="eggNOG" id="KOG4200">
    <property type="taxonomic scope" value="Eukaryota"/>
</dbReference>
<dbReference type="Proteomes" id="UP000008141">
    <property type="component" value="Unassembled WGS sequence"/>
</dbReference>
<dbReference type="STRING" id="554065.E1ZGP0"/>
<keyword evidence="5" id="KW-0443">Lipid metabolism</keyword>
<keyword evidence="2 8" id="KW-0812">Transmembrane</keyword>
<dbReference type="GO" id="GO:0005789">
    <property type="term" value="C:endoplasmic reticulum membrane"/>
    <property type="evidence" value="ECO:0007669"/>
    <property type="project" value="UniProtKB-SubCell"/>
</dbReference>
<dbReference type="Pfam" id="PF06775">
    <property type="entry name" value="Seipin"/>
    <property type="match status" value="1"/>
</dbReference>
<dbReference type="GO" id="GO:0006629">
    <property type="term" value="P:lipid metabolic process"/>
    <property type="evidence" value="ECO:0007669"/>
    <property type="project" value="UniProtKB-KW"/>
</dbReference>
<accession>E1ZGP0</accession>
<dbReference type="EMBL" id="GL433846">
    <property type="protein sequence ID" value="EFN54789.1"/>
    <property type="molecule type" value="Genomic_DNA"/>
</dbReference>
<dbReference type="OrthoDB" id="511926at2759"/>
<evidence type="ECO:0000256" key="2">
    <source>
        <dbReference type="ARBA" id="ARBA00022692"/>
    </source>
</evidence>
<dbReference type="RefSeq" id="XP_005846891.1">
    <property type="nucleotide sequence ID" value="XM_005846829.1"/>
</dbReference>
<comment type="subcellular location">
    <subcellularLocation>
        <location evidence="1">Endoplasmic reticulum membrane</location>
        <topology evidence="1">Multi-pass membrane protein</topology>
    </subcellularLocation>
</comment>